<proteinExistence type="predicted"/>
<dbReference type="EMBL" id="AGNK02006128">
    <property type="status" value="NOT_ANNOTATED_CDS"/>
    <property type="molecule type" value="Genomic_DNA"/>
</dbReference>
<dbReference type="InParanoid" id="K4AP83"/>
<sequence length="56" mass="6398">MSIILLAQVLSFVPKSLIIDLYYIIVRIHPPLQQRCFHIYLACQGHSPWTSSSSLV</sequence>
<reference evidence="2" key="1">
    <citation type="journal article" date="2012" name="Nat. Biotechnol.">
        <title>Reference genome sequence of the model plant Setaria.</title>
        <authorList>
            <person name="Bennetzen J.L."/>
            <person name="Schmutz J."/>
            <person name="Wang H."/>
            <person name="Percifield R."/>
            <person name="Hawkins J."/>
            <person name="Pontaroli A.C."/>
            <person name="Estep M."/>
            <person name="Feng L."/>
            <person name="Vaughn J.N."/>
            <person name="Grimwood J."/>
            <person name="Jenkins J."/>
            <person name="Barry K."/>
            <person name="Lindquist E."/>
            <person name="Hellsten U."/>
            <person name="Deshpande S."/>
            <person name="Wang X."/>
            <person name="Wu X."/>
            <person name="Mitros T."/>
            <person name="Triplett J."/>
            <person name="Yang X."/>
            <person name="Ye C.Y."/>
            <person name="Mauro-Herrera M."/>
            <person name="Wang L."/>
            <person name="Li P."/>
            <person name="Sharma M."/>
            <person name="Sharma R."/>
            <person name="Ronald P.C."/>
            <person name="Panaud O."/>
            <person name="Kellogg E.A."/>
            <person name="Brutnell T.P."/>
            <person name="Doust A.N."/>
            <person name="Tuskan G.A."/>
            <person name="Rokhsar D."/>
            <person name="Devos K.M."/>
        </authorList>
    </citation>
    <scope>NUCLEOTIDE SEQUENCE [LARGE SCALE GENOMIC DNA]</scope>
    <source>
        <strain evidence="2">cv. Yugu1</strain>
    </source>
</reference>
<dbReference type="HOGENOM" id="CLU_3017896_0_0_1"/>
<keyword evidence="2" id="KW-1185">Reference proteome</keyword>
<dbReference type="Proteomes" id="UP000004995">
    <property type="component" value="Unassembled WGS sequence"/>
</dbReference>
<dbReference type="Gramene" id="KQK92525">
    <property type="protein sequence ID" value="KQK92525"/>
    <property type="gene ID" value="SETIT_040731mg"/>
</dbReference>
<protein>
    <submittedName>
        <fullName evidence="1">Uncharacterized protein</fullName>
    </submittedName>
</protein>
<name>K4AP83_SETIT</name>
<organism evidence="1 2">
    <name type="scientific">Setaria italica</name>
    <name type="common">Foxtail millet</name>
    <name type="synonym">Panicum italicum</name>
    <dbReference type="NCBI Taxonomy" id="4555"/>
    <lineage>
        <taxon>Eukaryota</taxon>
        <taxon>Viridiplantae</taxon>
        <taxon>Streptophyta</taxon>
        <taxon>Embryophyta</taxon>
        <taxon>Tracheophyta</taxon>
        <taxon>Spermatophyta</taxon>
        <taxon>Magnoliopsida</taxon>
        <taxon>Liliopsida</taxon>
        <taxon>Poales</taxon>
        <taxon>Poaceae</taxon>
        <taxon>PACMAD clade</taxon>
        <taxon>Panicoideae</taxon>
        <taxon>Panicodae</taxon>
        <taxon>Paniceae</taxon>
        <taxon>Cenchrinae</taxon>
        <taxon>Setaria</taxon>
    </lineage>
</organism>
<evidence type="ECO:0000313" key="2">
    <source>
        <dbReference type="Proteomes" id="UP000004995"/>
    </source>
</evidence>
<evidence type="ECO:0000313" key="1">
    <source>
        <dbReference type="EnsemblPlants" id="KQK92525"/>
    </source>
</evidence>
<dbReference type="AlphaFoldDB" id="K4AP83"/>
<dbReference type="EnsemblPlants" id="KQK92525">
    <property type="protein sequence ID" value="KQK92525"/>
    <property type="gene ID" value="SETIT_040731mg"/>
</dbReference>
<reference evidence="1" key="2">
    <citation type="submission" date="2018-08" db="UniProtKB">
        <authorList>
            <consortium name="EnsemblPlants"/>
        </authorList>
    </citation>
    <scope>IDENTIFICATION</scope>
    <source>
        <strain evidence="1">Yugu1</strain>
    </source>
</reference>
<accession>K4AP83</accession>